<dbReference type="OrthoDB" id="5195026at2"/>
<dbReference type="Gene3D" id="1.10.10.10">
    <property type="entry name" value="Winged helix-like DNA-binding domain superfamily/Winged helix DNA-binding domain"/>
    <property type="match status" value="1"/>
</dbReference>
<comment type="caution">
    <text evidence="2">The sequence shown here is derived from an EMBL/GenBank/DDBJ whole genome shotgun (WGS) entry which is preliminary data.</text>
</comment>
<dbReference type="InterPro" id="IPR036388">
    <property type="entry name" value="WH-like_DNA-bd_sf"/>
</dbReference>
<dbReference type="AlphaFoldDB" id="A0A317JU98"/>
<sequence length="132" mass="14341">MVKKGGTVTDTTAAAERAARWQELNRLHATVSQRLEQALRAGHELTPPEYEILAGVAGSDSGCMRMQRVAELVGLPQSTTSRLVARLESAGLLERYLCDTDRRGVYTQITPTGRAIQAAAAATYDDVLREVL</sequence>
<name>A0A317JU98_9ACTN</name>
<feature type="domain" description="HTH marR-type" evidence="1">
    <location>
        <begin position="17"/>
        <end position="132"/>
    </location>
</feature>
<dbReference type="SMART" id="SM00347">
    <property type="entry name" value="HTH_MARR"/>
    <property type="match status" value="1"/>
</dbReference>
<dbReference type="SUPFAM" id="SSF46785">
    <property type="entry name" value="Winged helix' DNA-binding domain"/>
    <property type="match status" value="1"/>
</dbReference>
<dbReference type="GO" id="GO:0006950">
    <property type="term" value="P:response to stress"/>
    <property type="evidence" value="ECO:0007669"/>
    <property type="project" value="TreeGrafter"/>
</dbReference>
<organism evidence="2 3">
    <name type="scientific">Micromonospora globispora</name>
    <dbReference type="NCBI Taxonomy" id="1450148"/>
    <lineage>
        <taxon>Bacteria</taxon>
        <taxon>Bacillati</taxon>
        <taxon>Actinomycetota</taxon>
        <taxon>Actinomycetes</taxon>
        <taxon>Micromonosporales</taxon>
        <taxon>Micromonosporaceae</taxon>
        <taxon>Micromonospora</taxon>
    </lineage>
</organism>
<dbReference type="PRINTS" id="PR00598">
    <property type="entry name" value="HTHMARR"/>
</dbReference>
<evidence type="ECO:0000313" key="2">
    <source>
        <dbReference type="EMBL" id="PWU43958.1"/>
    </source>
</evidence>
<dbReference type="InterPro" id="IPR000835">
    <property type="entry name" value="HTH_MarR-typ"/>
</dbReference>
<reference evidence="3" key="1">
    <citation type="submission" date="2018-05" db="EMBL/GenBank/DDBJ databases">
        <title>Micromonospora globispora sp. nov. and Micromonospora rugosa sp. nov., isolated from marine sediment.</title>
        <authorList>
            <person name="Carro L."/>
            <person name="Aysel V."/>
            <person name="Cetin D."/>
            <person name="Igual J.M."/>
            <person name="Klenk H.-P."/>
            <person name="Trujillo M.E."/>
            <person name="Sahin N."/>
        </authorList>
    </citation>
    <scope>NUCLEOTIDE SEQUENCE [LARGE SCALE GENOMIC DNA]</scope>
    <source>
        <strain evidence="3">S2904</strain>
    </source>
</reference>
<proteinExistence type="predicted"/>
<dbReference type="Pfam" id="PF12802">
    <property type="entry name" value="MarR_2"/>
    <property type="match status" value="1"/>
</dbReference>
<dbReference type="PROSITE" id="PS50995">
    <property type="entry name" value="HTH_MARR_2"/>
    <property type="match status" value="1"/>
</dbReference>
<evidence type="ECO:0000313" key="3">
    <source>
        <dbReference type="Proteomes" id="UP000245683"/>
    </source>
</evidence>
<accession>A0A317JU98</accession>
<dbReference type="InterPro" id="IPR039422">
    <property type="entry name" value="MarR/SlyA-like"/>
</dbReference>
<dbReference type="EMBL" id="QGSV01000375">
    <property type="protein sequence ID" value="PWU43958.1"/>
    <property type="molecule type" value="Genomic_DNA"/>
</dbReference>
<keyword evidence="3" id="KW-1185">Reference proteome</keyword>
<dbReference type="CDD" id="cd00090">
    <property type="entry name" value="HTH_ARSR"/>
    <property type="match status" value="1"/>
</dbReference>
<dbReference type="GO" id="GO:0003700">
    <property type="term" value="F:DNA-binding transcription factor activity"/>
    <property type="evidence" value="ECO:0007669"/>
    <property type="project" value="InterPro"/>
</dbReference>
<evidence type="ECO:0000259" key="1">
    <source>
        <dbReference type="PROSITE" id="PS50995"/>
    </source>
</evidence>
<dbReference type="PANTHER" id="PTHR33164:SF99">
    <property type="entry name" value="MARR FAMILY REGULATORY PROTEIN"/>
    <property type="match status" value="1"/>
</dbReference>
<dbReference type="InterPro" id="IPR011991">
    <property type="entry name" value="ArsR-like_HTH"/>
</dbReference>
<dbReference type="Proteomes" id="UP000245683">
    <property type="component" value="Unassembled WGS sequence"/>
</dbReference>
<gene>
    <name evidence="2" type="ORF">DLJ46_28600</name>
</gene>
<protein>
    <submittedName>
        <fullName evidence="2">MarR family transcriptional regulator</fullName>
    </submittedName>
</protein>
<dbReference type="PANTHER" id="PTHR33164">
    <property type="entry name" value="TRANSCRIPTIONAL REGULATOR, MARR FAMILY"/>
    <property type="match status" value="1"/>
</dbReference>
<dbReference type="InterPro" id="IPR036390">
    <property type="entry name" value="WH_DNA-bd_sf"/>
</dbReference>